<name>A0ABQ6IL47_9MICO</name>
<proteinExistence type="predicted"/>
<comment type="caution">
    <text evidence="1">The sequence shown here is derived from an EMBL/GenBank/DDBJ whole genome shotgun (WGS) entry which is preliminary data.</text>
</comment>
<keyword evidence="2" id="KW-1185">Reference proteome</keyword>
<gene>
    <name evidence="1" type="ORF">GCM10025883_06970</name>
</gene>
<dbReference type="Proteomes" id="UP001157126">
    <property type="component" value="Unassembled WGS sequence"/>
</dbReference>
<dbReference type="Pfam" id="PF13692">
    <property type="entry name" value="Glyco_trans_1_4"/>
    <property type="match status" value="1"/>
</dbReference>
<reference evidence="2" key="1">
    <citation type="journal article" date="2019" name="Int. J. Syst. Evol. Microbiol.">
        <title>The Global Catalogue of Microorganisms (GCM) 10K type strain sequencing project: providing services to taxonomists for standard genome sequencing and annotation.</title>
        <authorList>
            <consortium name="The Broad Institute Genomics Platform"/>
            <consortium name="The Broad Institute Genome Sequencing Center for Infectious Disease"/>
            <person name="Wu L."/>
            <person name="Ma J."/>
        </authorList>
    </citation>
    <scope>NUCLEOTIDE SEQUENCE [LARGE SCALE GENOMIC DNA]</scope>
    <source>
        <strain evidence="2">NBRC 113072</strain>
    </source>
</reference>
<protein>
    <submittedName>
        <fullName evidence="1">Uncharacterized protein</fullName>
    </submittedName>
</protein>
<dbReference type="Gene3D" id="3.40.50.2000">
    <property type="entry name" value="Glycogen Phosphorylase B"/>
    <property type="match status" value="1"/>
</dbReference>
<evidence type="ECO:0000313" key="1">
    <source>
        <dbReference type="EMBL" id="GMA38652.1"/>
    </source>
</evidence>
<organism evidence="1 2">
    <name type="scientific">Mobilicoccus caccae</name>
    <dbReference type="NCBI Taxonomy" id="1859295"/>
    <lineage>
        <taxon>Bacteria</taxon>
        <taxon>Bacillati</taxon>
        <taxon>Actinomycetota</taxon>
        <taxon>Actinomycetes</taxon>
        <taxon>Micrococcales</taxon>
        <taxon>Dermatophilaceae</taxon>
        <taxon>Mobilicoccus</taxon>
    </lineage>
</organism>
<evidence type="ECO:0000313" key="2">
    <source>
        <dbReference type="Proteomes" id="UP001157126"/>
    </source>
</evidence>
<accession>A0ABQ6IL47</accession>
<dbReference type="SUPFAM" id="SSF53756">
    <property type="entry name" value="UDP-Glycosyltransferase/glycogen phosphorylase"/>
    <property type="match status" value="1"/>
</dbReference>
<sequence length="205" mass="22390">MRFGYVGTLTGNQPHDKVWAGWRVAKADPRMESATMNLYGHLGFFGVSRAVANVLPTGDPTQDCTWHGPVAKAEIGAAYAAIDVLVMIVADSPYVTSGKVFEYMATGKPVVGLYEPDCAVADVLDDYPLVVKARSLEAADVAEAFVEAERLAHTVTPEQREAAMRYAESFERVRQMTPLVEDLGAIAARRRRAVASGREKMGRQR</sequence>
<dbReference type="EMBL" id="BSUO01000001">
    <property type="protein sequence ID" value="GMA38652.1"/>
    <property type="molecule type" value="Genomic_DNA"/>
</dbReference>
<dbReference type="RefSeq" id="WP_284302707.1">
    <property type="nucleotide sequence ID" value="NZ_BSUO01000001.1"/>
</dbReference>